<dbReference type="InterPro" id="IPR014004">
    <property type="entry name" value="Transpt-assoc_nodulatn_dom_bac"/>
</dbReference>
<evidence type="ECO:0000256" key="1">
    <source>
        <dbReference type="ARBA" id="ARBA00004418"/>
    </source>
</evidence>
<keyword evidence="4" id="KW-0574">Periplasm</keyword>
<dbReference type="SMART" id="SM00749">
    <property type="entry name" value="BON"/>
    <property type="match status" value="1"/>
</dbReference>
<dbReference type="InterPro" id="IPR007055">
    <property type="entry name" value="BON_dom"/>
</dbReference>
<comment type="subcellular location">
    <subcellularLocation>
        <location evidence="1">Periplasm</location>
    </subcellularLocation>
</comment>
<gene>
    <name evidence="7" type="ORF">HNP46_006473</name>
</gene>
<dbReference type="Pfam" id="PF04972">
    <property type="entry name" value="BON"/>
    <property type="match status" value="1"/>
</dbReference>
<evidence type="ECO:0000313" key="8">
    <source>
        <dbReference type="Proteomes" id="UP000566995"/>
    </source>
</evidence>
<evidence type="ECO:0000256" key="2">
    <source>
        <dbReference type="ARBA" id="ARBA00022729"/>
    </source>
</evidence>
<evidence type="ECO:0000256" key="4">
    <source>
        <dbReference type="ARBA" id="ARBA00022764"/>
    </source>
</evidence>
<comment type="caution">
    <text evidence="7">The sequence shown here is derived from an EMBL/GenBank/DDBJ whole genome shotgun (WGS) entry which is preliminary data.</text>
</comment>
<proteinExistence type="predicted"/>
<dbReference type="PANTHER" id="PTHR34606">
    <property type="entry name" value="BON DOMAIN-CONTAINING PROTEIN"/>
    <property type="match status" value="1"/>
</dbReference>
<organism evidence="7 8">
    <name type="scientific">Pseudomonas nitroreducens</name>
    <dbReference type="NCBI Taxonomy" id="46680"/>
    <lineage>
        <taxon>Bacteria</taxon>
        <taxon>Pseudomonadati</taxon>
        <taxon>Pseudomonadota</taxon>
        <taxon>Gammaproteobacteria</taxon>
        <taxon>Pseudomonadales</taxon>
        <taxon>Pseudomonadaceae</taxon>
        <taxon>Pseudomonas</taxon>
    </lineage>
</organism>
<evidence type="ECO:0000256" key="3">
    <source>
        <dbReference type="ARBA" id="ARBA00022737"/>
    </source>
</evidence>
<dbReference type="Gene3D" id="3.30.1340.30">
    <property type="match status" value="1"/>
</dbReference>
<dbReference type="FunFam" id="3.30.1340.30:FF:000001">
    <property type="entry name" value="Molecular chaperone OsmY"/>
    <property type="match status" value="1"/>
</dbReference>
<reference evidence="7 8" key="1">
    <citation type="submission" date="2020-08" db="EMBL/GenBank/DDBJ databases">
        <title>Functional genomics of gut bacteria from endangered species of beetles.</title>
        <authorList>
            <person name="Carlos-Shanley C."/>
        </authorList>
    </citation>
    <scope>NUCLEOTIDE SEQUENCE [LARGE SCALE GENOMIC DNA]</scope>
    <source>
        <strain evidence="7 8">S00179</strain>
    </source>
</reference>
<evidence type="ECO:0000256" key="5">
    <source>
        <dbReference type="ARBA" id="ARBA00070588"/>
    </source>
</evidence>
<protein>
    <recommendedName>
        <fullName evidence="5">Osmotically-inducible protein Y</fullName>
    </recommendedName>
</protein>
<dbReference type="Proteomes" id="UP000566995">
    <property type="component" value="Unassembled WGS sequence"/>
</dbReference>
<dbReference type="PROSITE" id="PS50914">
    <property type="entry name" value="BON"/>
    <property type="match status" value="1"/>
</dbReference>
<dbReference type="GO" id="GO:0042597">
    <property type="term" value="C:periplasmic space"/>
    <property type="evidence" value="ECO:0007669"/>
    <property type="project" value="UniProtKB-SubCell"/>
</dbReference>
<feature type="domain" description="BON" evidence="6">
    <location>
        <begin position="73"/>
        <end position="142"/>
    </location>
</feature>
<evidence type="ECO:0000313" key="7">
    <source>
        <dbReference type="EMBL" id="MBB4867560.1"/>
    </source>
</evidence>
<dbReference type="AlphaFoldDB" id="A0A7W7P5C9"/>
<dbReference type="EMBL" id="JACHLI010000042">
    <property type="protein sequence ID" value="MBB4867560.1"/>
    <property type="molecule type" value="Genomic_DNA"/>
</dbReference>
<accession>A0A7W7P5C9</accession>
<sequence length="142" mass="14560">MVMLASARKVADAIVSTAGSGTQDADFHALTNKLALAAATATALSFSFANSVFAQPTTLAANETVQKTEEAVSDTWITSKVKSSLIANKDISGTNIKVETNKGVVSLSGNVKTDAEKELAIQTTKGIKGVTAVSADGLKSVE</sequence>
<keyword evidence="2" id="KW-0732">Signal</keyword>
<name>A0A7W7P5C9_PSENT</name>
<evidence type="ECO:0000259" key="6">
    <source>
        <dbReference type="PROSITE" id="PS50914"/>
    </source>
</evidence>
<dbReference type="PANTHER" id="PTHR34606:SF15">
    <property type="entry name" value="BON DOMAIN-CONTAINING PROTEIN"/>
    <property type="match status" value="1"/>
</dbReference>
<dbReference type="InterPro" id="IPR051686">
    <property type="entry name" value="Lipoprotein_DolP"/>
</dbReference>
<keyword evidence="3" id="KW-0677">Repeat</keyword>